<keyword evidence="13" id="KW-1185">Reference proteome</keyword>
<evidence type="ECO:0000313" key="12">
    <source>
        <dbReference type="EMBL" id="OSD02190.1"/>
    </source>
</evidence>
<dbReference type="Proteomes" id="UP000193067">
    <property type="component" value="Unassembled WGS sequence"/>
</dbReference>
<dbReference type="InterPro" id="IPR036396">
    <property type="entry name" value="Cyt_P450_sf"/>
</dbReference>
<dbReference type="GO" id="GO:0004497">
    <property type="term" value="F:monooxygenase activity"/>
    <property type="evidence" value="ECO:0007669"/>
    <property type="project" value="UniProtKB-KW"/>
</dbReference>
<accession>A0A1Y2IM49</accession>
<evidence type="ECO:0000256" key="2">
    <source>
        <dbReference type="ARBA" id="ARBA00005179"/>
    </source>
</evidence>
<sequence>MEPSFLLVAGAAGLLFVLWRIVREFIVKSPVDNVRGPPSPSSLVGHIVEFFESQGGQYSRQLAEAYGSVVKLRGILGARMLLVADPRALHSLLIKDAEAYPKCPAPFDEFMLLLGPSLLTTERGQHRRQRKQLNPVFSIAHLRNMTDIFYHIAGRTCKAIDYRVGPSPDGELIDVNGWMARTTLEMLGQAALGYSFDNFVDDSTDAFGESLKSFFPTYSQVALIGFLIPIMSYVMPCWLIAAILRAIPHAELQKMMRISSVMAQRSKEIINEKKMALMKGDDELKHKVGEGKDLMSILLRANMLAPEEEKLTDEELIAQMSTFMLAGMDTTSNALTRVLHILAQRPEEQERLRAEVTEARNGNDLTYDALDRLPYLDAVCRETLRLYPPVAAIGRGSSKDMKLPLHTPIVGEDGTIMHEVPVPAGIWVLVNIQASNCNPDLWGEDAFEWKPDRWLKPFPTALEDARIPGVYSNLLSFSGGSRSCIGFKFSQLEMKVVLSLLISSFKFEMTDKPIVWKTSAVSFPTMGEESTKPELLLKVTRVKA</sequence>
<protein>
    <submittedName>
        <fullName evidence="12">Cytochrome P450</fullName>
    </submittedName>
</protein>
<evidence type="ECO:0000256" key="9">
    <source>
        <dbReference type="PIRSR" id="PIRSR602401-1"/>
    </source>
</evidence>
<evidence type="ECO:0000256" key="1">
    <source>
        <dbReference type="ARBA" id="ARBA00001971"/>
    </source>
</evidence>
<feature type="transmembrane region" description="Helical" evidence="11">
    <location>
        <begin position="221"/>
        <end position="247"/>
    </location>
</feature>
<evidence type="ECO:0000313" key="13">
    <source>
        <dbReference type="Proteomes" id="UP000193067"/>
    </source>
</evidence>
<evidence type="ECO:0000256" key="4">
    <source>
        <dbReference type="ARBA" id="ARBA00022617"/>
    </source>
</evidence>
<feature type="binding site" description="axial binding residue" evidence="9">
    <location>
        <position position="484"/>
    </location>
    <ligand>
        <name>heme</name>
        <dbReference type="ChEBI" id="CHEBI:30413"/>
    </ligand>
    <ligandPart>
        <name>Fe</name>
        <dbReference type="ChEBI" id="CHEBI:18248"/>
    </ligandPart>
</feature>
<dbReference type="GO" id="GO:0005506">
    <property type="term" value="F:iron ion binding"/>
    <property type="evidence" value="ECO:0007669"/>
    <property type="project" value="InterPro"/>
</dbReference>
<dbReference type="PANTHER" id="PTHR24305">
    <property type="entry name" value="CYTOCHROME P450"/>
    <property type="match status" value="1"/>
</dbReference>
<dbReference type="PROSITE" id="PS00086">
    <property type="entry name" value="CYTOCHROME_P450"/>
    <property type="match status" value="1"/>
</dbReference>
<keyword evidence="5 9" id="KW-0479">Metal-binding</keyword>
<dbReference type="GO" id="GO:0020037">
    <property type="term" value="F:heme binding"/>
    <property type="evidence" value="ECO:0007669"/>
    <property type="project" value="InterPro"/>
</dbReference>
<evidence type="ECO:0000256" key="3">
    <source>
        <dbReference type="ARBA" id="ARBA00010617"/>
    </source>
</evidence>
<dbReference type="CDD" id="cd11069">
    <property type="entry name" value="CYP_FUM15-like"/>
    <property type="match status" value="1"/>
</dbReference>
<dbReference type="PRINTS" id="PR00463">
    <property type="entry name" value="EP450I"/>
</dbReference>
<evidence type="ECO:0000256" key="5">
    <source>
        <dbReference type="ARBA" id="ARBA00022723"/>
    </source>
</evidence>
<evidence type="ECO:0000256" key="8">
    <source>
        <dbReference type="ARBA" id="ARBA00023033"/>
    </source>
</evidence>
<comment type="similarity">
    <text evidence="3 10">Belongs to the cytochrome P450 family.</text>
</comment>
<dbReference type="Pfam" id="PF00067">
    <property type="entry name" value="p450"/>
    <property type="match status" value="1"/>
</dbReference>
<keyword evidence="6 10" id="KW-0560">Oxidoreductase</keyword>
<dbReference type="OrthoDB" id="1470350at2759"/>
<keyword evidence="11" id="KW-0472">Membrane</keyword>
<dbReference type="EMBL" id="KZ084107">
    <property type="protein sequence ID" value="OSD02190.1"/>
    <property type="molecule type" value="Genomic_DNA"/>
</dbReference>
<keyword evidence="11" id="KW-1133">Transmembrane helix</keyword>
<keyword evidence="11" id="KW-0812">Transmembrane</keyword>
<dbReference type="PRINTS" id="PR00385">
    <property type="entry name" value="P450"/>
</dbReference>
<dbReference type="InterPro" id="IPR001128">
    <property type="entry name" value="Cyt_P450"/>
</dbReference>
<evidence type="ECO:0000256" key="6">
    <source>
        <dbReference type="ARBA" id="ARBA00023002"/>
    </source>
</evidence>
<dbReference type="SUPFAM" id="SSF48264">
    <property type="entry name" value="Cytochrome P450"/>
    <property type="match status" value="1"/>
</dbReference>
<dbReference type="STRING" id="1353009.A0A1Y2IM49"/>
<dbReference type="Gene3D" id="1.10.630.10">
    <property type="entry name" value="Cytochrome P450"/>
    <property type="match status" value="1"/>
</dbReference>
<name>A0A1Y2IM49_TRAC3</name>
<dbReference type="InterPro" id="IPR002401">
    <property type="entry name" value="Cyt_P450_E_grp-I"/>
</dbReference>
<keyword evidence="8 10" id="KW-0503">Monooxygenase</keyword>
<evidence type="ECO:0000256" key="7">
    <source>
        <dbReference type="ARBA" id="ARBA00023004"/>
    </source>
</evidence>
<keyword evidence="7 9" id="KW-0408">Iron</keyword>
<dbReference type="AlphaFoldDB" id="A0A1Y2IM49"/>
<comment type="cofactor">
    <cofactor evidence="1 9">
        <name>heme</name>
        <dbReference type="ChEBI" id="CHEBI:30413"/>
    </cofactor>
</comment>
<dbReference type="InterPro" id="IPR017972">
    <property type="entry name" value="Cyt_P450_CS"/>
</dbReference>
<evidence type="ECO:0000256" key="11">
    <source>
        <dbReference type="SAM" id="Phobius"/>
    </source>
</evidence>
<dbReference type="GO" id="GO:0016705">
    <property type="term" value="F:oxidoreductase activity, acting on paired donors, with incorporation or reduction of molecular oxygen"/>
    <property type="evidence" value="ECO:0007669"/>
    <property type="project" value="InterPro"/>
</dbReference>
<gene>
    <name evidence="12" type="ORF">PYCCODRAFT_1411619</name>
</gene>
<proteinExistence type="inferred from homology"/>
<organism evidence="12 13">
    <name type="scientific">Trametes coccinea (strain BRFM310)</name>
    <name type="common">Pycnoporus coccineus</name>
    <dbReference type="NCBI Taxonomy" id="1353009"/>
    <lineage>
        <taxon>Eukaryota</taxon>
        <taxon>Fungi</taxon>
        <taxon>Dikarya</taxon>
        <taxon>Basidiomycota</taxon>
        <taxon>Agaricomycotina</taxon>
        <taxon>Agaricomycetes</taxon>
        <taxon>Polyporales</taxon>
        <taxon>Polyporaceae</taxon>
        <taxon>Trametes</taxon>
    </lineage>
</organism>
<reference evidence="12 13" key="1">
    <citation type="journal article" date="2015" name="Biotechnol. Biofuels">
        <title>Enhanced degradation of softwood versus hardwood by the white-rot fungus Pycnoporus coccineus.</title>
        <authorList>
            <person name="Couturier M."/>
            <person name="Navarro D."/>
            <person name="Chevret D."/>
            <person name="Henrissat B."/>
            <person name="Piumi F."/>
            <person name="Ruiz-Duenas F.J."/>
            <person name="Martinez A.T."/>
            <person name="Grigoriev I.V."/>
            <person name="Riley R."/>
            <person name="Lipzen A."/>
            <person name="Berrin J.G."/>
            <person name="Master E.R."/>
            <person name="Rosso M.N."/>
        </authorList>
    </citation>
    <scope>NUCLEOTIDE SEQUENCE [LARGE SCALE GENOMIC DNA]</scope>
    <source>
        <strain evidence="12 13">BRFM310</strain>
    </source>
</reference>
<evidence type="ECO:0000256" key="10">
    <source>
        <dbReference type="RuleBase" id="RU000461"/>
    </source>
</evidence>
<keyword evidence="4 9" id="KW-0349">Heme</keyword>
<dbReference type="PANTHER" id="PTHR24305:SF166">
    <property type="entry name" value="CYTOCHROME P450 12A4, MITOCHONDRIAL-RELATED"/>
    <property type="match status" value="1"/>
</dbReference>
<comment type="pathway">
    <text evidence="2">Secondary metabolite biosynthesis.</text>
</comment>
<dbReference type="InterPro" id="IPR050121">
    <property type="entry name" value="Cytochrome_P450_monoxygenase"/>
</dbReference>